<feature type="repeat" description="WD" evidence="3">
    <location>
        <begin position="520"/>
        <end position="554"/>
    </location>
</feature>
<protein>
    <submittedName>
        <fullName evidence="6">WD domain, G-beta repeat</fullName>
    </submittedName>
</protein>
<dbReference type="InterPro" id="IPR015943">
    <property type="entry name" value="WD40/YVTN_repeat-like_dom_sf"/>
</dbReference>
<dbReference type="EMBL" id="SJPN01000001">
    <property type="protein sequence ID" value="TWU08242.1"/>
    <property type="molecule type" value="Genomic_DNA"/>
</dbReference>
<sequence precursor="true">MICWRRKVSCLAILTFGLATPFVPGVCQDANAPRLDFAGDPLPPAALLRMGSKRFTSPDGVMEFFLTDDEKTLVSIGQWIIGWEVATGKELWRKSNPTGYLPACYGNRPVTGLPDGKGFLLADGQAMLSRWDARSGESTTTKIPYPTGNRQGGRLGRDSSSRAVDVSPEGKKVFVGNGSGFTVYDLDGNEQYGRKQDPEPPDFQGGDRLMFGGAFAYGRFSPVGNLLATVLSNKRKTIELLDADSGEQSATISCKENPVRMEFSPDGKRLAVTERDTSIRLYDVTTGELVWDHAFDVDKRSENYTSALAFTPDGKRLAICERNQTVFVMEVESGTEIGAIRDHSWNPWALQFMKDNDTLFSSGWGGTIHQWSLETLQPIPLPSGFRGTSVATLSPDGIHAACVDQQGAIRLFSLAENRESDLLRVDGGVFESIEFSHSGTHLAAGGPWGGNLHLLVWNLADRRIESQWEWPLGKDPVTGVEEIRFSQDDSKIALAVFRQSSGYLIDRETGNRTALPHPSIYGLSFGADGESLVTAGWDKKLRRWHLGNGEMTEETLMPDIEPNDDTRMYTVCCDPLGGKVATAQMNAEIRLWHEDDFSLIRRWDTGASFSFGSMRYSPDGLWLASGDASGRVLIWDPATGTKLHELTGHEDSVYVVGFGKDNRVLCSGGANLAYVWNLRPGASDISSVDEACDALIDGEPDRQYAAWWYLVDHGDAATDRLSKRAAEIKRVYDIDSQVQNSAPDQRARREVMLRQAAQKSESVVTLATVRRIVSVLSHIDSKDSIAVLTRWSQSDDELGRHAAWEIRRRKLD</sequence>
<dbReference type="Pfam" id="PF00400">
    <property type="entry name" value="WD40"/>
    <property type="match status" value="5"/>
</dbReference>
<keyword evidence="1 3" id="KW-0853">WD repeat</keyword>
<gene>
    <name evidence="6" type="ORF">Pla52n_08240</name>
</gene>
<dbReference type="InterPro" id="IPR036322">
    <property type="entry name" value="WD40_repeat_dom_sf"/>
</dbReference>
<organism evidence="6 7">
    <name type="scientific">Stieleria varia</name>
    <dbReference type="NCBI Taxonomy" id="2528005"/>
    <lineage>
        <taxon>Bacteria</taxon>
        <taxon>Pseudomonadati</taxon>
        <taxon>Planctomycetota</taxon>
        <taxon>Planctomycetia</taxon>
        <taxon>Pirellulales</taxon>
        <taxon>Pirellulaceae</taxon>
        <taxon>Stieleria</taxon>
    </lineage>
</organism>
<dbReference type="SMART" id="SM00320">
    <property type="entry name" value="WD40"/>
    <property type="match status" value="8"/>
</dbReference>
<keyword evidence="5" id="KW-0732">Signal</keyword>
<dbReference type="OrthoDB" id="242699at2"/>
<evidence type="ECO:0000256" key="4">
    <source>
        <dbReference type="SAM" id="MobiDB-lite"/>
    </source>
</evidence>
<dbReference type="RefSeq" id="WP_146518321.1">
    <property type="nucleotide sequence ID" value="NZ_CP151726.1"/>
</dbReference>
<evidence type="ECO:0000256" key="3">
    <source>
        <dbReference type="PROSITE-ProRule" id="PRU00221"/>
    </source>
</evidence>
<dbReference type="InterPro" id="IPR001680">
    <property type="entry name" value="WD40_rpt"/>
</dbReference>
<dbReference type="Gene3D" id="2.130.10.10">
    <property type="entry name" value="YVTN repeat-like/Quinoprotein amine dehydrogenase"/>
    <property type="match status" value="3"/>
</dbReference>
<keyword evidence="2" id="KW-0677">Repeat</keyword>
<reference evidence="6 7" key="1">
    <citation type="submission" date="2019-02" db="EMBL/GenBank/DDBJ databases">
        <title>Deep-cultivation of Planctomycetes and their phenomic and genomic characterization uncovers novel biology.</title>
        <authorList>
            <person name="Wiegand S."/>
            <person name="Jogler M."/>
            <person name="Boedeker C."/>
            <person name="Pinto D."/>
            <person name="Vollmers J."/>
            <person name="Rivas-Marin E."/>
            <person name="Kohn T."/>
            <person name="Peeters S.H."/>
            <person name="Heuer A."/>
            <person name="Rast P."/>
            <person name="Oberbeckmann S."/>
            <person name="Bunk B."/>
            <person name="Jeske O."/>
            <person name="Meyerdierks A."/>
            <person name="Storesund J.E."/>
            <person name="Kallscheuer N."/>
            <person name="Luecker S."/>
            <person name="Lage O.M."/>
            <person name="Pohl T."/>
            <person name="Merkel B.J."/>
            <person name="Hornburger P."/>
            <person name="Mueller R.-W."/>
            <person name="Bruemmer F."/>
            <person name="Labrenz M."/>
            <person name="Spormann A.M."/>
            <person name="Op Den Camp H."/>
            <person name="Overmann J."/>
            <person name="Amann R."/>
            <person name="Jetten M.S.M."/>
            <person name="Mascher T."/>
            <person name="Medema M.H."/>
            <person name="Devos D.P."/>
            <person name="Kaster A.-K."/>
            <person name="Ovreas L."/>
            <person name="Rohde M."/>
            <person name="Galperin M.Y."/>
            <person name="Jogler C."/>
        </authorList>
    </citation>
    <scope>NUCLEOTIDE SEQUENCE [LARGE SCALE GENOMIC DNA]</scope>
    <source>
        <strain evidence="6 7">Pla52n</strain>
    </source>
</reference>
<proteinExistence type="predicted"/>
<comment type="caution">
    <text evidence="6">The sequence shown here is derived from an EMBL/GenBank/DDBJ whole genome shotgun (WGS) entry which is preliminary data.</text>
</comment>
<dbReference type="SUPFAM" id="SSF50969">
    <property type="entry name" value="YVTN repeat-like/Quinoprotein amine dehydrogenase"/>
    <property type="match status" value="1"/>
</dbReference>
<name>A0A5C6B9C4_9BACT</name>
<dbReference type="PANTHER" id="PTHR22847:SF637">
    <property type="entry name" value="WD REPEAT DOMAIN 5B"/>
    <property type="match status" value="1"/>
</dbReference>
<evidence type="ECO:0000256" key="1">
    <source>
        <dbReference type="ARBA" id="ARBA00022574"/>
    </source>
</evidence>
<evidence type="ECO:0000313" key="7">
    <source>
        <dbReference type="Proteomes" id="UP000320176"/>
    </source>
</evidence>
<feature type="signal peptide" evidence="5">
    <location>
        <begin position="1"/>
        <end position="21"/>
    </location>
</feature>
<dbReference type="SUPFAM" id="SSF82171">
    <property type="entry name" value="DPP6 N-terminal domain-like"/>
    <property type="match status" value="1"/>
</dbReference>
<dbReference type="PANTHER" id="PTHR22847">
    <property type="entry name" value="WD40 REPEAT PROTEIN"/>
    <property type="match status" value="1"/>
</dbReference>
<dbReference type="InterPro" id="IPR011044">
    <property type="entry name" value="Quino_amine_DH_bsu"/>
</dbReference>
<keyword evidence="7" id="KW-1185">Reference proteome</keyword>
<accession>A0A5C6B9C4</accession>
<evidence type="ECO:0000256" key="2">
    <source>
        <dbReference type="ARBA" id="ARBA00022737"/>
    </source>
</evidence>
<dbReference type="SUPFAM" id="SSF50978">
    <property type="entry name" value="WD40 repeat-like"/>
    <property type="match status" value="1"/>
</dbReference>
<feature type="repeat" description="WD" evidence="3">
    <location>
        <begin position="613"/>
        <end position="645"/>
    </location>
</feature>
<dbReference type="PROSITE" id="PS50082">
    <property type="entry name" value="WD_REPEATS_2"/>
    <property type="match status" value="2"/>
</dbReference>
<evidence type="ECO:0000313" key="6">
    <source>
        <dbReference type="EMBL" id="TWU08242.1"/>
    </source>
</evidence>
<dbReference type="Proteomes" id="UP000320176">
    <property type="component" value="Unassembled WGS sequence"/>
</dbReference>
<feature type="region of interest" description="Disordered" evidence="4">
    <location>
        <begin position="132"/>
        <end position="167"/>
    </location>
</feature>
<dbReference type="AlphaFoldDB" id="A0A5C6B9C4"/>
<feature type="chain" id="PRO_5022732111" evidence="5">
    <location>
        <begin position="22"/>
        <end position="812"/>
    </location>
</feature>
<evidence type="ECO:0000256" key="5">
    <source>
        <dbReference type="SAM" id="SignalP"/>
    </source>
</evidence>